<keyword evidence="3" id="KW-1185">Reference proteome</keyword>
<feature type="compositionally biased region" description="Basic residues" evidence="1">
    <location>
        <begin position="59"/>
        <end position="71"/>
    </location>
</feature>
<protein>
    <submittedName>
        <fullName evidence="2">Uncharacterized protein</fullName>
    </submittedName>
</protein>
<evidence type="ECO:0000256" key="1">
    <source>
        <dbReference type="SAM" id="MobiDB-lite"/>
    </source>
</evidence>
<evidence type="ECO:0000313" key="3">
    <source>
        <dbReference type="Proteomes" id="UP001148299"/>
    </source>
</evidence>
<reference evidence="2" key="1">
    <citation type="submission" date="2022-12" db="EMBL/GenBank/DDBJ databases">
        <authorList>
            <person name="Petersen C."/>
        </authorList>
    </citation>
    <scope>NUCLEOTIDE SEQUENCE</scope>
    <source>
        <strain evidence="2">IBT 35675</strain>
    </source>
</reference>
<dbReference type="Proteomes" id="UP001148299">
    <property type="component" value="Unassembled WGS sequence"/>
</dbReference>
<reference evidence="2" key="2">
    <citation type="journal article" date="2023" name="IMA Fungus">
        <title>Comparative genomic study of the Penicillium genus elucidates a diverse pangenome and 15 lateral gene transfer events.</title>
        <authorList>
            <person name="Petersen C."/>
            <person name="Sorensen T."/>
            <person name="Nielsen M.R."/>
            <person name="Sondergaard T.E."/>
            <person name="Sorensen J.L."/>
            <person name="Fitzpatrick D.A."/>
            <person name="Frisvad J.C."/>
            <person name="Nielsen K.L."/>
        </authorList>
    </citation>
    <scope>NUCLEOTIDE SEQUENCE</scope>
    <source>
        <strain evidence="2">IBT 35675</strain>
    </source>
</reference>
<feature type="region of interest" description="Disordered" evidence="1">
    <location>
        <begin position="45"/>
        <end position="83"/>
    </location>
</feature>
<feature type="compositionally biased region" description="Basic and acidic residues" evidence="1">
    <location>
        <begin position="72"/>
        <end position="83"/>
    </location>
</feature>
<evidence type="ECO:0000313" key="2">
    <source>
        <dbReference type="EMBL" id="KAJ5354462.1"/>
    </source>
</evidence>
<gene>
    <name evidence="2" type="ORF">N7541_005506</name>
</gene>
<comment type="caution">
    <text evidence="2">The sequence shown here is derived from an EMBL/GenBank/DDBJ whole genome shotgun (WGS) entry which is preliminary data.</text>
</comment>
<accession>A0A9W9URC5</accession>
<dbReference type="EMBL" id="JAPZBR010000004">
    <property type="protein sequence ID" value="KAJ5354462.1"/>
    <property type="molecule type" value="Genomic_DNA"/>
</dbReference>
<name>A0A9W9URC5_PENBR</name>
<sequence length="112" mass="13234">MSMPRTAPTLNRLFEPQLHPTHIVRSYALKMLSWMKSLFGYKALPNEDESPQDDENPKRSRSHKRSHSKRVRDRERELRREYTGQKGDWKKFITRGARPLCLVLVDGVPYLV</sequence>
<dbReference type="AlphaFoldDB" id="A0A9W9URC5"/>
<organism evidence="2 3">
    <name type="scientific">Penicillium brevicompactum</name>
    <dbReference type="NCBI Taxonomy" id="5074"/>
    <lineage>
        <taxon>Eukaryota</taxon>
        <taxon>Fungi</taxon>
        <taxon>Dikarya</taxon>
        <taxon>Ascomycota</taxon>
        <taxon>Pezizomycotina</taxon>
        <taxon>Eurotiomycetes</taxon>
        <taxon>Eurotiomycetidae</taxon>
        <taxon>Eurotiales</taxon>
        <taxon>Aspergillaceae</taxon>
        <taxon>Penicillium</taxon>
    </lineage>
</organism>
<proteinExistence type="predicted"/>